<organism evidence="1 2">
    <name type="scientific">Emergencia timonensis</name>
    <dbReference type="NCBI Taxonomy" id="1776384"/>
    <lineage>
        <taxon>Bacteria</taxon>
        <taxon>Bacillati</taxon>
        <taxon>Bacillota</taxon>
        <taxon>Clostridia</taxon>
        <taxon>Peptostreptococcales</taxon>
        <taxon>Anaerovoracaceae</taxon>
        <taxon>Emergencia</taxon>
    </lineage>
</organism>
<gene>
    <name evidence="1" type="ORF">DW099_03245</name>
</gene>
<evidence type="ECO:0008006" key="3">
    <source>
        <dbReference type="Google" id="ProtNLM"/>
    </source>
</evidence>
<dbReference type="AlphaFoldDB" id="A0A415E733"/>
<dbReference type="InterPro" id="IPR016024">
    <property type="entry name" value="ARM-type_fold"/>
</dbReference>
<keyword evidence="2" id="KW-1185">Reference proteome</keyword>
<evidence type="ECO:0000313" key="2">
    <source>
        <dbReference type="Proteomes" id="UP000284841"/>
    </source>
</evidence>
<dbReference type="SUPFAM" id="SSF48371">
    <property type="entry name" value="ARM repeat"/>
    <property type="match status" value="1"/>
</dbReference>
<protein>
    <recommendedName>
        <fullName evidence="3">HEAT repeat domain-containing protein</fullName>
    </recommendedName>
</protein>
<name>A0A415E733_9FIRM</name>
<sequence>MSLQRLKKLCRDDDYYVRYFAIQSFCDVFTRIHGQTAEAKQILITFLQKLIIEEEAGLVRLAIYKGLFLCGDSDASAKIVSLLVDAMKKNDNRFISPALNILCEMTDILPNDLRKQVEFYMGEI</sequence>
<accession>A0A415E733</accession>
<dbReference type="Gene3D" id="1.25.10.10">
    <property type="entry name" value="Leucine-rich Repeat Variant"/>
    <property type="match status" value="1"/>
</dbReference>
<comment type="caution">
    <text evidence="1">The sequence shown here is derived from an EMBL/GenBank/DDBJ whole genome shotgun (WGS) entry which is preliminary data.</text>
</comment>
<dbReference type="EMBL" id="QRMS01000001">
    <property type="protein sequence ID" value="RHJ89602.1"/>
    <property type="molecule type" value="Genomic_DNA"/>
</dbReference>
<dbReference type="Proteomes" id="UP000284841">
    <property type="component" value="Unassembled WGS sequence"/>
</dbReference>
<reference evidence="1 2" key="1">
    <citation type="submission" date="2018-08" db="EMBL/GenBank/DDBJ databases">
        <title>A genome reference for cultivated species of the human gut microbiota.</title>
        <authorList>
            <person name="Zou Y."/>
            <person name="Xue W."/>
            <person name="Luo G."/>
        </authorList>
    </citation>
    <scope>NUCLEOTIDE SEQUENCE [LARGE SCALE GENOMIC DNA]</scope>
    <source>
        <strain evidence="1 2">AM07-24</strain>
    </source>
</reference>
<dbReference type="InterPro" id="IPR011989">
    <property type="entry name" value="ARM-like"/>
</dbReference>
<evidence type="ECO:0000313" key="1">
    <source>
        <dbReference type="EMBL" id="RHJ89602.1"/>
    </source>
</evidence>
<proteinExistence type="predicted"/>